<keyword evidence="1" id="KW-0732">Signal</keyword>
<evidence type="ECO:0008006" key="4">
    <source>
        <dbReference type="Google" id="ProtNLM"/>
    </source>
</evidence>
<feature type="signal peptide" evidence="1">
    <location>
        <begin position="1"/>
        <end position="28"/>
    </location>
</feature>
<dbReference type="Proteomes" id="UP000291301">
    <property type="component" value="Unassembled WGS sequence"/>
</dbReference>
<sequence>MAPRHGRNKMMALASVVLCCLLSAPASADWREDLGTFRIGIAMRNGESYPPGRFEEFRKAVSETLAMPVEIFQARDALALIDAQASSRIEYSVLSAMGYATAYELCQCIEPIAAPVSTSGASGIRSILLADKARAARTVDLGKVTIAAGPAGALGGDLLPTAGFFWRGKALAESGLDIVMTPGITETLEMLVDGRVAAAFLWEYVRPGAATSFGGGPKARLAEMSDAQYGVLWRSRPVRFGPHAIRRDLPSEVKTALRRMLLSLDEDRPLAHDAISPLLGGGFEAAAHDDYRTVLGLVPAVVEGGGD</sequence>
<gene>
    <name evidence="2" type="ORF">E0D97_02770</name>
</gene>
<protein>
    <recommendedName>
        <fullName evidence="4">Phosphate/phosphite/phosphonate ABC transporter substrate-binding protein</fullName>
    </recommendedName>
</protein>
<dbReference type="AlphaFoldDB" id="A0A4R0PLR2"/>
<feature type="chain" id="PRO_5020829733" description="Phosphate/phosphite/phosphonate ABC transporter substrate-binding protein" evidence="1">
    <location>
        <begin position="29"/>
        <end position="307"/>
    </location>
</feature>
<organism evidence="2 3">
    <name type="scientific">Oricola cellulosilytica</name>
    <dbReference type="NCBI Taxonomy" id="1429082"/>
    <lineage>
        <taxon>Bacteria</taxon>
        <taxon>Pseudomonadati</taxon>
        <taxon>Pseudomonadota</taxon>
        <taxon>Alphaproteobacteria</taxon>
        <taxon>Hyphomicrobiales</taxon>
        <taxon>Ahrensiaceae</taxon>
        <taxon>Oricola</taxon>
    </lineage>
</organism>
<evidence type="ECO:0000313" key="3">
    <source>
        <dbReference type="Proteomes" id="UP000291301"/>
    </source>
</evidence>
<dbReference type="RefSeq" id="WP_131565172.1">
    <property type="nucleotide sequence ID" value="NZ_JAINFK010000001.1"/>
</dbReference>
<dbReference type="EMBL" id="SJST01000001">
    <property type="protein sequence ID" value="TCD16369.1"/>
    <property type="molecule type" value="Genomic_DNA"/>
</dbReference>
<dbReference type="SUPFAM" id="SSF53850">
    <property type="entry name" value="Periplasmic binding protein-like II"/>
    <property type="match status" value="1"/>
</dbReference>
<evidence type="ECO:0000313" key="2">
    <source>
        <dbReference type="EMBL" id="TCD16369.1"/>
    </source>
</evidence>
<proteinExistence type="predicted"/>
<name>A0A4R0PLR2_9HYPH</name>
<accession>A0A4R0PLR2</accession>
<dbReference type="Pfam" id="PF12974">
    <property type="entry name" value="Phosphonate-bd"/>
    <property type="match status" value="1"/>
</dbReference>
<evidence type="ECO:0000256" key="1">
    <source>
        <dbReference type="SAM" id="SignalP"/>
    </source>
</evidence>
<dbReference type="Gene3D" id="3.40.190.10">
    <property type="entry name" value="Periplasmic binding protein-like II"/>
    <property type="match status" value="2"/>
</dbReference>
<comment type="caution">
    <text evidence="2">The sequence shown here is derived from an EMBL/GenBank/DDBJ whole genome shotgun (WGS) entry which is preliminary data.</text>
</comment>
<dbReference type="OrthoDB" id="7672583at2"/>
<reference evidence="2 3" key="1">
    <citation type="journal article" date="2015" name="Antonie Van Leeuwenhoek">
        <title>Oricola cellulosilytica gen. nov., sp. nov., a cellulose-degrading bacterium of the family Phyllobacteriaceae isolated from surface seashore water, and emended descriptions of Mesorhizobium loti and Phyllobacterium myrsinacearum.</title>
        <authorList>
            <person name="Hameed A."/>
            <person name="Shahina M."/>
            <person name="Lai W.A."/>
            <person name="Lin S.Y."/>
            <person name="Young L.S."/>
            <person name="Liu Y.C."/>
            <person name="Hsu Y.H."/>
            <person name="Young C.C."/>
        </authorList>
    </citation>
    <scope>NUCLEOTIDE SEQUENCE [LARGE SCALE GENOMIC DNA]</scope>
    <source>
        <strain evidence="2 3">KCTC 52183</strain>
    </source>
</reference>
<keyword evidence="3" id="KW-1185">Reference proteome</keyword>